<dbReference type="InterPro" id="IPR038441">
    <property type="entry name" value="THAP_Znf_sf"/>
</dbReference>
<keyword evidence="6" id="KW-0805">Transcription regulation</keyword>
<dbReference type="Gene3D" id="6.20.210.20">
    <property type="entry name" value="THAP domain"/>
    <property type="match status" value="1"/>
</dbReference>
<dbReference type="PROSITE" id="PS50950">
    <property type="entry name" value="ZF_THAP"/>
    <property type="match status" value="1"/>
</dbReference>
<evidence type="ECO:0000256" key="12">
    <source>
        <dbReference type="PROSITE-ProRule" id="PRU00309"/>
    </source>
</evidence>
<reference evidence="14" key="1">
    <citation type="submission" date="2022-03" db="EMBL/GenBank/DDBJ databases">
        <authorList>
            <person name="Lindestad O."/>
        </authorList>
    </citation>
    <scope>NUCLEOTIDE SEQUENCE</scope>
</reference>
<feature type="domain" description="THAP-type" evidence="13">
    <location>
        <begin position="1"/>
        <end position="88"/>
    </location>
</feature>
<keyword evidence="7" id="KW-0175">Coiled coil</keyword>
<protein>
    <submittedName>
        <fullName evidence="14">Jg7981 protein</fullName>
    </submittedName>
</protein>
<evidence type="ECO:0000256" key="9">
    <source>
        <dbReference type="ARBA" id="ARBA00023163"/>
    </source>
</evidence>
<dbReference type="EMBL" id="CAKXAJ010017727">
    <property type="protein sequence ID" value="CAH2217108.1"/>
    <property type="molecule type" value="Genomic_DNA"/>
</dbReference>
<keyword evidence="4 12" id="KW-0863">Zinc-finger</keyword>
<evidence type="ECO:0000256" key="5">
    <source>
        <dbReference type="ARBA" id="ARBA00022833"/>
    </source>
</evidence>
<dbReference type="InterPro" id="IPR026516">
    <property type="entry name" value="THAP1/10"/>
</dbReference>
<evidence type="ECO:0000313" key="15">
    <source>
        <dbReference type="Proteomes" id="UP000838756"/>
    </source>
</evidence>
<dbReference type="OrthoDB" id="7312725at2759"/>
<keyword evidence="10" id="KW-0539">Nucleus</keyword>
<comment type="similarity">
    <text evidence="2">Belongs to the THAP1 family.</text>
</comment>
<evidence type="ECO:0000256" key="10">
    <source>
        <dbReference type="ARBA" id="ARBA00023242"/>
    </source>
</evidence>
<evidence type="ECO:0000256" key="4">
    <source>
        <dbReference type="ARBA" id="ARBA00022771"/>
    </source>
</evidence>
<name>A0A8S4QP28_9NEOP</name>
<evidence type="ECO:0000256" key="8">
    <source>
        <dbReference type="ARBA" id="ARBA00023125"/>
    </source>
</evidence>
<keyword evidence="3" id="KW-0479">Metal-binding</keyword>
<dbReference type="AlphaFoldDB" id="A0A8S4QP28"/>
<evidence type="ECO:0000313" key="14">
    <source>
        <dbReference type="EMBL" id="CAH2217108.1"/>
    </source>
</evidence>
<keyword evidence="11" id="KW-0131">Cell cycle</keyword>
<organism evidence="14 15">
    <name type="scientific">Pararge aegeria aegeria</name>
    <dbReference type="NCBI Taxonomy" id="348720"/>
    <lineage>
        <taxon>Eukaryota</taxon>
        <taxon>Metazoa</taxon>
        <taxon>Ecdysozoa</taxon>
        <taxon>Arthropoda</taxon>
        <taxon>Hexapoda</taxon>
        <taxon>Insecta</taxon>
        <taxon>Pterygota</taxon>
        <taxon>Neoptera</taxon>
        <taxon>Endopterygota</taxon>
        <taxon>Lepidoptera</taxon>
        <taxon>Glossata</taxon>
        <taxon>Ditrysia</taxon>
        <taxon>Papilionoidea</taxon>
        <taxon>Nymphalidae</taxon>
        <taxon>Satyrinae</taxon>
        <taxon>Satyrini</taxon>
        <taxon>Parargina</taxon>
        <taxon>Pararge</taxon>
    </lineage>
</organism>
<dbReference type="PANTHER" id="PTHR46600:SF1">
    <property type="entry name" value="THAP DOMAIN-CONTAINING PROTEIN 1"/>
    <property type="match status" value="1"/>
</dbReference>
<keyword evidence="15" id="KW-1185">Reference proteome</keyword>
<evidence type="ECO:0000256" key="3">
    <source>
        <dbReference type="ARBA" id="ARBA00022723"/>
    </source>
</evidence>
<gene>
    <name evidence="14" type="primary">jg7981</name>
    <name evidence="14" type="ORF">PAEG_LOCUS5028</name>
</gene>
<sequence>MPGCSLRYCRNSTKKFAKADGITFHRFPRQRPKQMRAWTKFVQINRSEPNWLPNCYSHICSVHFREEDKYITKSGRFFLKDSAVPYADKRSPLCRDAPLRRLVPHFIKGRRVRRTSAGEFGILYRSAVVKRCEGLNI</sequence>
<comment type="subcellular location">
    <subcellularLocation>
        <location evidence="1">Nucleus</location>
        <location evidence="1">Nucleoplasm</location>
    </subcellularLocation>
</comment>
<evidence type="ECO:0000256" key="6">
    <source>
        <dbReference type="ARBA" id="ARBA00023015"/>
    </source>
</evidence>
<dbReference type="SUPFAM" id="SSF57716">
    <property type="entry name" value="Glucocorticoid receptor-like (DNA-binding domain)"/>
    <property type="match status" value="1"/>
</dbReference>
<accession>A0A8S4QP28</accession>
<dbReference type="SMART" id="SM00980">
    <property type="entry name" value="THAP"/>
    <property type="match status" value="1"/>
</dbReference>
<dbReference type="Proteomes" id="UP000838756">
    <property type="component" value="Unassembled WGS sequence"/>
</dbReference>
<dbReference type="GO" id="GO:0008270">
    <property type="term" value="F:zinc ion binding"/>
    <property type="evidence" value="ECO:0007669"/>
    <property type="project" value="UniProtKB-KW"/>
</dbReference>
<dbReference type="InterPro" id="IPR006612">
    <property type="entry name" value="THAP_Znf"/>
</dbReference>
<keyword evidence="9" id="KW-0804">Transcription</keyword>
<evidence type="ECO:0000256" key="11">
    <source>
        <dbReference type="ARBA" id="ARBA00023306"/>
    </source>
</evidence>
<comment type="caution">
    <text evidence="14">The sequence shown here is derived from an EMBL/GenBank/DDBJ whole genome shotgun (WGS) entry which is preliminary data.</text>
</comment>
<dbReference type="GO" id="GO:0043565">
    <property type="term" value="F:sequence-specific DNA binding"/>
    <property type="evidence" value="ECO:0007669"/>
    <property type="project" value="InterPro"/>
</dbReference>
<evidence type="ECO:0000256" key="2">
    <source>
        <dbReference type="ARBA" id="ARBA00006177"/>
    </source>
</evidence>
<dbReference type="PANTHER" id="PTHR46600">
    <property type="entry name" value="THAP DOMAIN-CONTAINING"/>
    <property type="match status" value="1"/>
</dbReference>
<dbReference type="Pfam" id="PF05485">
    <property type="entry name" value="THAP"/>
    <property type="match status" value="1"/>
</dbReference>
<dbReference type="GO" id="GO:0005654">
    <property type="term" value="C:nucleoplasm"/>
    <property type="evidence" value="ECO:0007669"/>
    <property type="project" value="UniProtKB-SubCell"/>
</dbReference>
<evidence type="ECO:0000259" key="13">
    <source>
        <dbReference type="PROSITE" id="PS50950"/>
    </source>
</evidence>
<evidence type="ECO:0000256" key="1">
    <source>
        <dbReference type="ARBA" id="ARBA00004642"/>
    </source>
</evidence>
<keyword evidence="5" id="KW-0862">Zinc</keyword>
<keyword evidence="8 12" id="KW-0238">DNA-binding</keyword>
<proteinExistence type="inferred from homology"/>
<evidence type="ECO:0000256" key="7">
    <source>
        <dbReference type="ARBA" id="ARBA00023054"/>
    </source>
</evidence>